<dbReference type="InterPro" id="IPR045749">
    <property type="entry name" value="DUF6090"/>
</dbReference>
<gene>
    <name evidence="2" type="ORF">FUA22_12370</name>
</gene>
<dbReference type="AlphaFoldDB" id="A0A5C7GIA1"/>
<keyword evidence="1" id="KW-0472">Membrane</keyword>
<reference evidence="2 3" key="1">
    <citation type="submission" date="2019-08" db="EMBL/GenBank/DDBJ databases">
        <title>Seonamhaeicola sediminis sp. nov., isolated from marine sediment.</title>
        <authorList>
            <person name="Cao W.R."/>
        </authorList>
    </citation>
    <scope>NUCLEOTIDE SEQUENCE [LARGE SCALE GENOMIC DNA]</scope>
    <source>
        <strain evidence="2 3">1505</strain>
    </source>
</reference>
<evidence type="ECO:0000313" key="3">
    <source>
        <dbReference type="Proteomes" id="UP000321080"/>
    </source>
</evidence>
<name>A0A5C7GIA1_9FLAO</name>
<accession>A0A5C7GIA1</accession>
<keyword evidence="1" id="KW-1133">Transmembrane helix</keyword>
<protein>
    <submittedName>
        <fullName evidence="2">Uncharacterized protein</fullName>
    </submittedName>
</protein>
<dbReference type="Proteomes" id="UP000321080">
    <property type="component" value="Unassembled WGS sequence"/>
</dbReference>
<dbReference type="Pfam" id="PF19578">
    <property type="entry name" value="DUF6090"/>
    <property type="match status" value="1"/>
</dbReference>
<keyword evidence="1" id="KW-0812">Transmembrane</keyword>
<feature type="transmembrane region" description="Helical" evidence="1">
    <location>
        <begin position="21"/>
        <end position="42"/>
    </location>
</feature>
<dbReference type="RefSeq" id="WP_147768788.1">
    <property type="nucleotide sequence ID" value="NZ_VRKQ01000010.1"/>
</dbReference>
<dbReference type="EMBL" id="VRKQ01000010">
    <property type="protein sequence ID" value="TXG37344.1"/>
    <property type="molecule type" value="Genomic_DNA"/>
</dbReference>
<evidence type="ECO:0000313" key="2">
    <source>
        <dbReference type="EMBL" id="TXG37344.1"/>
    </source>
</evidence>
<evidence type="ECO:0000256" key="1">
    <source>
        <dbReference type="SAM" id="Phobius"/>
    </source>
</evidence>
<dbReference type="OrthoDB" id="821805at2"/>
<keyword evidence="3" id="KW-1185">Reference proteome</keyword>
<comment type="caution">
    <text evidence="2">The sequence shown here is derived from an EMBL/GenBank/DDBJ whole genome shotgun (WGS) entry which is preliminary data.</text>
</comment>
<sequence length="273" mass="31888">MIKFFRRIRQNLLTENKFKKYIVYAIGEIVLVVLGILIALQINTWNEKVQERKEEQKVLLNLRTELTGNLTFLKYIKRNKEGALLSMRVLMDECTNNPDYKNHNLDSLLGKAFIAGWKFVSHTGALTNVLKSDKLNLISNDSLKGLLISLPTVIDFVAMEDDSYRSDMHNYYLPFLAKYYQTKNITNEINQLEIDWTSEPSRFKRNPEDLLNNPEFESVLNSQLIFMKFSLFSIQYLEQAFETILPIIEEEIDNNHSSVLDNQQFYEDGLPIN</sequence>
<organism evidence="2 3">
    <name type="scientific">Seonamhaeicola maritimus</name>
    <dbReference type="NCBI Taxonomy" id="2591822"/>
    <lineage>
        <taxon>Bacteria</taxon>
        <taxon>Pseudomonadati</taxon>
        <taxon>Bacteroidota</taxon>
        <taxon>Flavobacteriia</taxon>
        <taxon>Flavobacteriales</taxon>
        <taxon>Flavobacteriaceae</taxon>
    </lineage>
</organism>
<proteinExistence type="predicted"/>